<organism evidence="1 2">
    <name type="scientific">Longispora fulva</name>
    <dbReference type="NCBI Taxonomy" id="619741"/>
    <lineage>
        <taxon>Bacteria</taxon>
        <taxon>Bacillati</taxon>
        <taxon>Actinomycetota</taxon>
        <taxon>Actinomycetes</taxon>
        <taxon>Micromonosporales</taxon>
        <taxon>Micromonosporaceae</taxon>
        <taxon>Longispora</taxon>
    </lineage>
</organism>
<comment type="caution">
    <text evidence="1">The sequence shown here is derived from an EMBL/GenBank/DDBJ whole genome shotgun (WGS) entry which is preliminary data.</text>
</comment>
<proteinExistence type="predicted"/>
<dbReference type="Proteomes" id="UP000622552">
    <property type="component" value="Unassembled WGS sequence"/>
</dbReference>
<evidence type="ECO:0000313" key="2">
    <source>
        <dbReference type="Proteomes" id="UP000622552"/>
    </source>
</evidence>
<reference evidence="1" key="1">
    <citation type="submission" date="2020-11" db="EMBL/GenBank/DDBJ databases">
        <title>Sequencing the genomes of 1000 actinobacteria strains.</title>
        <authorList>
            <person name="Klenk H.-P."/>
        </authorList>
    </citation>
    <scope>NUCLEOTIDE SEQUENCE</scope>
    <source>
        <strain evidence="1">DSM 45356</strain>
    </source>
</reference>
<dbReference type="AlphaFoldDB" id="A0A8J7GX02"/>
<name>A0A8J7GX02_9ACTN</name>
<dbReference type="EMBL" id="JADOUF010000001">
    <property type="protein sequence ID" value="MBG6140519.1"/>
    <property type="molecule type" value="Genomic_DNA"/>
</dbReference>
<accession>A0A8J7GX02</accession>
<protein>
    <submittedName>
        <fullName evidence="1">Uncharacterized protein</fullName>
    </submittedName>
</protein>
<keyword evidence="2" id="KW-1185">Reference proteome</keyword>
<evidence type="ECO:0000313" key="1">
    <source>
        <dbReference type="EMBL" id="MBG6140519.1"/>
    </source>
</evidence>
<sequence>MHETIEVRVGQVWADNDPRSAGRTVRVDHLMHGMAICTVLTNATNPQFDGEGRRDSRGRRTRIALERFRPTASGYVLLRNS</sequence>
<gene>
    <name evidence="1" type="ORF">IW245_006713</name>
</gene>
<dbReference type="RefSeq" id="WP_197007056.1">
    <property type="nucleotide sequence ID" value="NZ_BONS01000005.1"/>
</dbReference>